<dbReference type="RefSeq" id="WP_344149948.1">
    <property type="nucleotide sequence ID" value="NZ_BAAAQR010000004.1"/>
</dbReference>
<gene>
    <name evidence="1" type="ORF">GCM10009844_16310</name>
</gene>
<dbReference type="Proteomes" id="UP001501771">
    <property type="component" value="Unassembled WGS sequence"/>
</dbReference>
<evidence type="ECO:0000313" key="1">
    <source>
        <dbReference type="EMBL" id="GAA2143667.1"/>
    </source>
</evidence>
<evidence type="ECO:0000313" key="2">
    <source>
        <dbReference type="Proteomes" id="UP001501771"/>
    </source>
</evidence>
<proteinExistence type="predicted"/>
<name>A0ABP5LBA9_9ACTN</name>
<protein>
    <submittedName>
        <fullName evidence="1">Uncharacterized protein</fullName>
    </submittedName>
</protein>
<comment type="caution">
    <text evidence="1">The sequence shown here is derived from an EMBL/GenBank/DDBJ whole genome shotgun (WGS) entry which is preliminary data.</text>
</comment>
<sequence length="83" mass="9160">MNVETLRVVTDPQLERRPVIRREDESQVGPLFFSFGEIDLLCGACTFLLIRGARTVEAILDLIVVCPNCGACNEAWQDPGIPA</sequence>
<reference evidence="2" key="1">
    <citation type="journal article" date="2019" name="Int. J. Syst. Evol. Microbiol.">
        <title>The Global Catalogue of Microorganisms (GCM) 10K type strain sequencing project: providing services to taxonomists for standard genome sequencing and annotation.</title>
        <authorList>
            <consortium name="The Broad Institute Genomics Platform"/>
            <consortium name="The Broad Institute Genome Sequencing Center for Infectious Disease"/>
            <person name="Wu L."/>
            <person name="Ma J."/>
        </authorList>
    </citation>
    <scope>NUCLEOTIDE SEQUENCE [LARGE SCALE GENOMIC DNA]</scope>
    <source>
        <strain evidence="2">JCM 16022</strain>
    </source>
</reference>
<accession>A0ABP5LBA9</accession>
<dbReference type="EMBL" id="BAAAQR010000004">
    <property type="protein sequence ID" value="GAA2143667.1"/>
    <property type="molecule type" value="Genomic_DNA"/>
</dbReference>
<organism evidence="1 2">
    <name type="scientific">Nocardioides koreensis</name>
    <dbReference type="NCBI Taxonomy" id="433651"/>
    <lineage>
        <taxon>Bacteria</taxon>
        <taxon>Bacillati</taxon>
        <taxon>Actinomycetota</taxon>
        <taxon>Actinomycetes</taxon>
        <taxon>Propionibacteriales</taxon>
        <taxon>Nocardioidaceae</taxon>
        <taxon>Nocardioides</taxon>
    </lineage>
</organism>
<keyword evidence="2" id="KW-1185">Reference proteome</keyword>